<dbReference type="Proteomes" id="UP000555448">
    <property type="component" value="Unassembled WGS sequence"/>
</dbReference>
<dbReference type="InterPro" id="IPR025187">
    <property type="entry name" value="DUF4112"/>
</dbReference>
<dbReference type="EMBL" id="JACHLR010000004">
    <property type="protein sequence ID" value="MBB4858047.1"/>
    <property type="molecule type" value="Genomic_DNA"/>
</dbReference>
<comment type="caution">
    <text evidence="2">The sequence shown here is derived from an EMBL/GenBank/DDBJ whole genome shotgun (WGS) entry which is preliminary data.</text>
</comment>
<keyword evidence="1" id="KW-0472">Membrane</keyword>
<name>A0A7W7K869_9SPHN</name>
<reference evidence="2 3" key="1">
    <citation type="submission" date="2020-08" db="EMBL/GenBank/DDBJ databases">
        <title>Functional genomics of gut bacteria from endangered species of beetles.</title>
        <authorList>
            <person name="Carlos-Shanley C."/>
        </authorList>
    </citation>
    <scope>NUCLEOTIDE SEQUENCE [LARGE SCALE GENOMIC DNA]</scope>
    <source>
        <strain evidence="2 3">S00245</strain>
    </source>
</reference>
<dbReference type="PANTHER" id="PTHR35519:SF2">
    <property type="entry name" value="PH DOMAIN PROTEIN"/>
    <property type="match status" value="1"/>
</dbReference>
<dbReference type="AlphaFoldDB" id="A0A7W7K869"/>
<accession>A0A7W7K869</accession>
<organism evidence="2 3">
    <name type="scientific">Novosphingobium chloroacetimidivorans</name>
    <dbReference type="NCBI Taxonomy" id="1428314"/>
    <lineage>
        <taxon>Bacteria</taxon>
        <taxon>Pseudomonadati</taxon>
        <taxon>Pseudomonadota</taxon>
        <taxon>Alphaproteobacteria</taxon>
        <taxon>Sphingomonadales</taxon>
        <taxon>Sphingomonadaceae</taxon>
        <taxon>Novosphingobium</taxon>
    </lineage>
</organism>
<evidence type="ECO:0000313" key="3">
    <source>
        <dbReference type="Proteomes" id="UP000555448"/>
    </source>
</evidence>
<feature type="transmembrane region" description="Helical" evidence="1">
    <location>
        <begin position="49"/>
        <end position="71"/>
    </location>
</feature>
<dbReference type="PANTHER" id="PTHR35519">
    <property type="entry name" value="MEMBRANE PROTEINS"/>
    <property type="match status" value="1"/>
</dbReference>
<dbReference type="Pfam" id="PF13430">
    <property type="entry name" value="DUF4112"/>
    <property type="match status" value="1"/>
</dbReference>
<protein>
    <recommendedName>
        <fullName evidence="4">DUF4112 domain-containing protein</fullName>
    </recommendedName>
</protein>
<sequence length="136" mass="14898">MVETGTARRMGMDLPLGSDPASVRQRVEALERVLERSFTVAGKPVGLDAIVGLVPVAGDVVSAALGLYLVWEARNLGISKFKLARMLANVGFDTAVGAIPVAGDLFDFMFRSNSRNLKMIRRHLDKHHPETRIIEQ</sequence>
<evidence type="ECO:0008006" key="4">
    <source>
        <dbReference type="Google" id="ProtNLM"/>
    </source>
</evidence>
<gene>
    <name evidence="2" type="ORF">HNO88_001361</name>
</gene>
<evidence type="ECO:0000256" key="1">
    <source>
        <dbReference type="SAM" id="Phobius"/>
    </source>
</evidence>
<keyword evidence="3" id="KW-1185">Reference proteome</keyword>
<keyword evidence="1" id="KW-0812">Transmembrane</keyword>
<proteinExistence type="predicted"/>
<keyword evidence="1" id="KW-1133">Transmembrane helix</keyword>
<evidence type="ECO:0000313" key="2">
    <source>
        <dbReference type="EMBL" id="MBB4858047.1"/>
    </source>
</evidence>